<keyword evidence="1" id="KW-0812">Transmembrane</keyword>
<feature type="transmembrane region" description="Helical" evidence="1">
    <location>
        <begin position="32"/>
        <end position="54"/>
    </location>
</feature>
<keyword evidence="1" id="KW-1133">Transmembrane helix</keyword>
<evidence type="ECO:0000256" key="1">
    <source>
        <dbReference type="SAM" id="Phobius"/>
    </source>
</evidence>
<dbReference type="EMBL" id="JACJST010000033">
    <property type="protein sequence ID" value="MBD2570962.1"/>
    <property type="molecule type" value="Genomic_DNA"/>
</dbReference>
<evidence type="ECO:0000313" key="2">
    <source>
        <dbReference type="EMBL" id="MBD2570962.1"/>
    </source>
</evidence>
<reference evidence="2 3" key="1">
    <citation type="journal article" date="2020" name="ISME J.">
        <title>Comparative genomics reveals insights into cyanobacterial evolution and habitat adaptation.</title>
        <authorList>
            <person name="Chen M.Y."/>
            <person name="Teng W.K."/>
            <person name="Zhao L."/>
            <person name="Hu C.X."/>
            <person name="Zhou Y.K."/>
            <person name="Han B.P."/>
            <person name="Song L.R."/>
            <person name="Shu W.S."/>
        </authorList>
    </citation>
    <scope>NUCLEOTIDE SEQUENCE [LARGE SCALE GENOMIC DNA]</scope>
    <source>
        <strain evidence="2 3">FACHB-196</strain>
    </source>
</reference>
<name>A0ABR8FMP9_9NOST</name>
<gene>
    <name evidence="2" type="ORF">H6G59_24335</name>
</gene>
<protein>
    <submittedName>
        <fullName evidence="2">Uncharacterized protein</fullName>
    </submittedName>
</protein>
<accession>A0ABR8FMP9</accession>
<keyword evidence="3" id="KW-1185">Reference proteome</keyword>
<evidence type="ECO:0000313" key="3">
    <source>
        <dbReference type="Proteomes" id="UP000640531"/>
    </source>
</evidence>
<sequence>MNFNNFHLQPTFSIGIVPQPSQAKSVNHPEPYIGYLAVSFVSLAIIGLSLGCFLRYRNCQKQARLPSREIIHQIELLNNSQKRVPDIAQKMTIERRQQIEILEKIWKKSS</sequence>
<keyword evidence="1" id="KW-0472">Membrane</keyword>
<organism evidence="2 3">
    <name type="scientific">Anabaena lutea FACHB-196</name>
    <dbReference type="NCBI Taxonomy" id="2692881"/>
    <lineage>
        <taxon>Bacteria</taxon>
        <taxon>Bacillati</taxon>
        <taxon>Cyanobacteriota</taxon>
        <taxon>Cyanophyceae</taxon>
        <taxon>Nostocales</taxon>
        <taxon>Nostocaceae</taxon>
        <taxon>Anabaena</taxon>
    </lineage>
</organism>
<dbReference type="Proteomes" id="UP000640531">
    <property type="component" value="Unassembled WGS sequence"/>
</dbReference>
<comment type="caution">
    <text evidence="2">The sequence shown here is derived from an EMBL/GenBank/DDBJ whole genome shotgun (WGS) entry which is preliminary data.</text>
</comment>
<proteinExistence type="predicted"/>
<dbReference type="RefSeq" id="WP_190719818.1">
    <property type="nucleotide sequence ID" value="NZ_JACJST010000033.1"/>
</dbReference>